<feature type="transmembrane region" description="Helical" evidence="6">
    <location>
        <begin position="61"/>
        <end position="82"/>
    </location>
</feature>
<reference evidence="7 8" key="1">
    <citation type="journal article" date="2021" name="Sci. Rep.">
        <title>The genome of the diatom Chaetoceros tenuissimus carries an ancient integrated fragment of an extant virus.</title>
        <authorList>
            <person name="Hongo Y."/>
            <person name="Kimura K."/>
            <person name="Takaki Y."/>
            <person name="Yoshida Y."/>
            <person name="Baba S."/>
            <person name="Kobayashi G."/>
            <person name="Nagasaki K."/>
            <person name="Hano T."/>
            <person name="Tomaru Y."/>
        </authorList>
    </citation>
    <scope>NUCLEOTIDE SEQUENCE [LARGE SCALE GENOMIC DNA]</scope>
    <source>
        <strain evidence="7 8">NIES-3715</strain>
    </source>
</reference>
<dbReference type="GO" id="GO:0007189">
    <property type="term" value="P:adenylate cyclase-activating G protein-coupled receptor signaling pathway"/>
    <property type="evidence" value="ECO:0007669"/>
    <property type="project" value="TreeGrafter"/>
</dbReference>
<dbReference type="PANTHER" id="PTHR23112:SF0">
    <property type="entry name" value="TRANSMEMBRANE PROTEIN 116"/>
    <property type="match status" value="1"/>
</dbReference>
<dbReference type="GO" id="GO:0005886">
    <property type="term" value="C:plasma membrane"/>
    <property type="evidence" value="ECO:0007669"/>
    <property type="project" value="TreeGrafter"/>
</dbReference>
<feature type="transmembrane region" description="Helical" evidence="6">
    <location>
        <begin position="303"/>
        <end position="323"/>
    </location>
</feature>
<evidence type="ECO:0000256" key="3">
    <source>
        <dbReference type="ARBA" id="ARBA00022989"/>
    </source>
</evidence>
<feature type="transmembrane region" description="Helical" evidence="6">
    <location>
        <begin position="219"/>
        <end position="242"/>
    </location>
</feature>
<name>A0AAD3GY91_9STRA</name>
<comment type="subcellular location">
    <subcellularLocation>
        <location evidence="1">Membrane</location>
        <topology evidence="1">Multi-pass membrane protein</topology>
    </subcellularLocation>
</comment>
<keyword evidence="8" id="KW-1185">Reference proteome</keyword>
<feature type="region of interest" description="Disordered" evidence="5">
    <location>
        <begin position="464"/>
        <end position="519"/>
    </location>
</feature>
<dbReference type="PANTHER" id="PTHR23112">
    <property type="entry name" value="G PROTEIN-COUPLED RECEPTOR 157-RELATED"/>
    <property type="match status" value="1"/>
</dbReference>
<evidence type="ECO:0000313" key="7">
    <source>
        <dbReference type="EMBL" id="GFH43802.1"/>
    </source>
</evidence>
<evidence type="ECO:0000256" key="5">
    <source>
        <dbReference type="SAM" id="MobiDB-lite"/>
    </source>
</evidence>
<feature type="transmembrane region" description="Helical" evidence="6">
    <location>
        <begin position="27"/>
        <end position="49"/>
    </location>
</feature>
<evidence type="ECO:0000256" key="6">
    <source>
        <dbReference type="SAM" id="Phobius"/>
    </source>
</evidence>
<evidence type="ECO:0000256" key="2">
    <source>
        <dbReference type="ARBA" id="ARBA00022692"/>
    </source>
</evidence>
<dbReference type="AlphaFoldDB" id="A0AAD3GY91"/>
<sequence>MEVFLPDWLYYYIPELIYNDAQNWTSFYLNLFSNIISAISCLVIFYVIFRSKERLRTTYHRIIAFFTTFIFISNISVGAGTLPMPKDNVYPFKGPMLGNDATCTAQGFAVTFAQLCYLPCNAWLAMYYVCVLVLKLEARTISRFIEPLFYLFSIVSSLTVSLIYLKDEFYHADPLNAYCYTSRYPFHCTWVPDGVECFDNGSFLYTEKGFDVNNASTLYYVYAVFGILIICMFAIIINTFIFEKSMRVHSTSSAVQDSNATTSPNVSASQDTNSRTIEAANTSQDNGTTLAHLKFSRIVALQATLYILSFFIIYIPTVIALATDGVEEGAGVYSRIFLTNFEGFFILCIFLYHKVHNMRRSKKRSDMSICEALSVIFFSGENHDDVFLENLSMVQLEIDDVRERRAAMMEAAMMEIEMDEITDEKAGSVEAEKYEGLSFASPAASYNLGDAVSSVGVSFAPESLGASVPSRSTNTPQYYKYQSSKENESIGVSLPSQSTSGRKYYDDDFPLSYGGNSSC</sequence>
<dbReference type="EMBL" id="BLLK01000019">
    <property type="protein sequence ID" value="GFH43802.1"/>
    <property type="molecule type" value="Genomic_DNA"/>
</dbReference>
<evidence type="ECO:0000256" key="1">
    <source>
        <dbReference type="ARBA" id="ARBA00004141"/>
    </source>
</evidence>
<evidence type="ECO:0000313" key="8">
    <source>
        <dbReference type="Proteomes" id="UP001054902"/>
    </source>
</evidence>
<comment type="caution">
    <text evidence="7">The sequence shown here is derived from an EMBL/GenBank/DDBJ whole genome shotgun (WGS) entry which is preliminary data.</text>
</comment>
<organism evidence="7 8">
    <name type="scientific">Chaetoceros tenuissimus</name>
    <dbReference type="NCBI Taxonomy" id="426638"/>
    <lineage>
        <taxon>Eukaryota</taxon>
        <taxon>Sar</taxon>
        <taxon>Stramenopiles</taxon>
        <taxon>Ochrophyta</taxon>
        <taxon>Bacillariophyta</taxon>
        <taxon>Coscinodiscophyceae</taxon>
        <taxon>Chaetocerotophycidae</taxon>
        <taxon>Chaetocerotales</taxon>
        <taxon>Chaetocerotaceae</taxon>
        <taxon>Chaetoceros</taxon>
    </lineage>
</organism>
<dbReference type="GO" id="GO:0004930">
    <property type="term" value="F:G protein-coupled receptor activity"/>
    <property type="evidence" value="ECO:0007669"/>
    <property type="project" value="TreeGrafter"/>
</dbReference>
<proteinExistence type="predicted"/>
<gene>
    <name evidence="7" type="ORF">CTEN210_00275</name>
</gene>
<dbReference type="Proteomes" id="UP001054902">
    <property type="component" value="Unassembled WGS sequence"/>
</dbReference>
<evidence type="ECO:0000256" key="4">
    <source>
        <dbReference type="ARBA" id="ARBA00023136"/>
    </source>
</evidence>
<feature type="transmembrane region" description="Helical" evidence="6">
    <location>
        <begin position="335"/>
        <end position="355"/>
    </location>
</feature>
<keyword evidence="4 6" id="KW-0472">Membrane</keyword>
<feature type="transmembrane region" description="Helical" evidence="6">
    <location>
        <begin position="112"/>
        <end position="136"/>
    </location>
</feature>
<accession>A0AAD3GY91</accession>
<protein>
    <submittedName>
        <fullName evidence="7">Uncharacterized protein</fullName>
    </submittedName>
</protein>
<feature type="transmembrane region" description="Helical" evidence="6">
    <location>
        <begin position="148"/>
        <end position="165"/>
    </location>
</feature>
<keyword evidence="2 6" id="KW-0812">Transmembrane</keyword>
<keyword evidence="3 6" id="KW-1133">Transmembrane helix</keyword>
<feature type="compositionally biased region" description="Polar residues" evidence="5">
    <location>
        <begin position="469"/>
        <end position="482"/>
    </location>
</feature>